<evidence type="ECO:0000256" key="5">
    <source>
        <dbReference type="ARBA" id="ARBA00023136"/>
    </source>
</evidence>
<evidence type="ECO:0000313" key="7">
    <source>
        <dbReference type="EMBL" id="EKD30462.1"/>
    </source>
</evidence>
<reference evidence="7" key="1">
    <citation type="journal article" date="2012" name="Science">
        <title>Fermentation, hydrogen, and sulfur metabolism in multiple uncultivated bacterial phyla.</title>
        <authorList>
            <person name="Wrighton K.C."/>
            <person name="Thomas B.C."/>
            <person name="Sharon I."/>
            <person name="Miller C.S."/>
            <person name="Castelle C.J."/>
            <person name="VerBerkmoes N.C."/>
            <person name="Wilkins M.J."/>
            <person name="Hettich R.L."/>
            <person name="Lipton M.S."/>
            <person name="Williams K.H."/>
            <person name="Long P.E."/>
            <person name="Banfield J.F."/>
        </authorList>
    </citation>
    <scope>NUCLEOTIDE SEQUENCE [LARGE SCALE GENOMIC DNA]</scope>
</reference>
<protein>
    <submittedName>
        <fullName evidence="7">Band 7 protein</fullName>
    </submittedName>
</protein>
<dbReference type="InterPro" id="IPR036013">
    <property type="entry name" value="Band_7/SPFH_dom_sf"/>
</dbReference>
<comment type="caution">
    <text evidence="7">The sequence shown here is derived from an EMBL/GenBank/DDBJ whole genome shotgun (WGS) entry which is preliminary data.</text>
</comment>
<evidence type="ECO:0000259" key="6">
    <source>
        <dbReference type="SMART" id="SM00244"/>
    </source>
</evidence>
<dbReference type="Gene3D" id="3.30.479.30">
    <property type="entry name" value="Band 7 domain"/>
    <property type="match status" value="1"/>
</dbReference>
<dbReference type="PANTHER" id="PTHR43327:SF10">
    <property type="entry name" value="STOMATIN-LIKE PROTEIN 2, MITOCHONDRIAL"/>
    <property type="match status" value="1"/>
</dbReference>
<dbReference type="InterPro" id="IPR050710">
    <property type="entry name" value="Band7/mec-2_domain"/>
</dbReference>
<dbReference type="PROSITE" id="PS01270">
    <property type="entry name" value="BAND_7"/>
    <property type="match status" value="1"/>
</dbReference>
<comment type="similarity">
    <text evidence="2">Belongs to the band 7/mec-2 family.</text>
</comment>
<dbReference type="SUPFAM" id="SSF117892">
    <property type="entry name" value="Band 7/SPFH domain"/>
    <property type="match status" value="1"/>
</dbReference>
<name>K1XZ68_9BACT</name>
<dbReference type="PANTHER" id="PTHR43327">
    <property type="entry name" value="STOMATIN-LIKE PROTEIN 2, MITOCHONDRIAL"/>
    <property type="match status" value="1"/>
</dbReference>
<organism evidence="7">
    <name type="scientific">uncultured bacterium</name>
    <name type="common">gcode 4</name>
    <dbReference type="NCBI Taxonomy" id="1234023"/>
    <lineage>
        <taxon>Bacteria</taxon>
        <taxon>environmental samples</taxon>
    </lineage>
</organism>
<dbReference type="AlphaFoldDB" id="K1XZ68"/>
<evidence type="ECO:0000256" key="2">
    <source>
        <dbReference type="ARBA" id="ARBA00008164"/>
    </source>
</evidence>
<dbReference type="SMART" id="SM00244">
    <property type="entry name" value="PHB"/>
    <property type="match status" value="1"/>
</dbReference>
<comment type="subcellular location">
    <subcellularLocation>
        <location evidence="1">Membrane</location>
        <topology evidence="1">Single-pass membrane protein</topology>
    </subcellularLocation>
</comment>
<dbReference type="GO" id="GO:0005886">
    <property type="term" value="C:plasma membrane"/>
    <property type="evidence" value="ECO:0007669"/>
    <property type="project" value="UniProtKB-ARBA"/>
</dbReference>
<keyword evidence="3" id="KW-0812">Transmembrane</keyword>
<dbReference type="InterPro" id="IPR018080">
    <property type="entry name" value="Band_7/stomatin-like_CS"/>
</dbReference>
<dbReference type="PRINTS" id="PR00721">
    <property type="entry name" value="STOMATIN"/>
</dbReference>
<feature type="domain" description="Band 7" evidence="6">
    <location>
        <begin position="19"/>
        <end position="176"/>
    </location>
</feature>
<keyword evidence="4" id="KW-1133">Transmembrane helix</keyword>
<proteinExistence type="inferred from homology"/>
<dbReference type="GO" id="GO:0098552">
    <property type="term" value="C:side of membrane"/>
    <property type="evidence" value="ECO:0007669"/>
    <property type="project" value="UniProtKB-ARBA"/>
</dbReference>
<dbReference type="InterPro" id="IPR001107">
    <property type="entry name" value="Band_7"/>
</dbReference>
<gene>
    <name evidence="7" type="ORF">ACD_78C00050G0003</name>
</gene>
<evidence type="ECO:0000256" key="4">
    <source>
        <dbReference type="ARBA" id="ARBA00022989"/>
    </source>
</evidence>
<dbReference type="EMBL" id="AMFJ01034050">
    <property type="protein sequence ID" value="EKD30462.1"/>
    <property type="molecule type" value="Genomic_DNA"/>
</dbReference>
<accession>K1XZ68</accession>
<keyword evidence="5" id="KW-0472">Membrane</keyword>
<evidence type="ECO:0000256" key="1">
    <source>
        <dbReference type="ARBA" id="ARBA00004167"/>
    </source>
</evidence>
<evidence type="ECO:0000256" key="3">
    <source>
        <dbReference type="ARBA" id="ARBA00022692"/>
    </source>
</evidence>
<dbReference type="FunFam" id="3.30.479.30:FF:000004">
    <property type="entry name" value="Putative membrane protease family, stomatin"/>
    <property type="match status" value="1"/>
</dbReference>
<dbReference type="Pfam" id="PF01145">
    <property type="entry name" value="Band_7"/>
    <property type="match status" value="1"/>
</dbReference>
<dbReference type="InterPro" id="IPR001972">
    <property type="entry name" value="Stomatin_HflK_fam"/>
</dbReference>
<dbReference type="CDD" id="cd08829">
    <property type="entry name" value="SPFH_paraslipin"/>
    <property type="match status" value="1"/>
</dbReference>
<sequence length="292" mass="32147">MDGTTLIILLVVVAVVIPMFVKKVSQGEAGLREFLGRYTDTVGPGIVFLIPGIQTLRKIDIREQVITVPEQQIITKDNVGVAVDGIVYIQINDPVKSQYEISNVFMAVVSLAQTNLRSVLGTMALDETLSNRDNINARLLESLDRETGKWGVKVMRVEIKKLEPPKDIQDSMSKQMKAEREKRALILEAEGYKQSQITKNEGDKQSKILQAEGDRQSQILQAEGKAQATIAIAEADAKALELQSNAAQEYFKGQAVVKEQLNVIQNSLSGGNTKYVLDSDILTSISKSFGIK</sequence>